<dbReference type="InterPro" id="IPR036873">
    <property type="entry name" value="Rhodanese-like_dom_sf"/>
</dbReference>
<dbReference type="AlphaFoldDB" id="A0A0B3RZ84"/>
<dbReference type="NCBIfam" id="TIGR03865">
    <property type="entry name" value="PQQ_CXXCW"/>
    <property type="match status" value="1"/>
</dbReference>
<dbReference type="InterPro" id="IPR001763">
    <property type="entry name" value="Rhodanese-like_dom"/>
</dbReference>
<keyword evidence="4" id="KW-1185">Reference proteome</keyword>
<feature type="chain" id="PRO_5002098783" evidence="1">
    <location>
        <begin position="19"/>
        <end position="192"/>
    </location>
</feature>
<dbReference type="CDD" id="cd00158">
    <property type="entry name" value="RHOD"/>
    <property type="match status" value="1"/>
</dbReference>
<dbReference type="Proteomes" id="UP000030960">
    <property type="component" value="Unassembled WGS sequence"/>
</dbReference>
<protein>
    <submittedName>
        <fullName evidence="3">Rhodanese domain-containing protein</fullName>
    </submittedName>
</protein>
<gene>
    <name evidence="3" type="ORF">OA50_01917</name>
</gene>
<dbReference type="Gene3D" id="3.40.250.10">
    <property type="entry name" value="Rhodanese-like domain"/>
    <property type="match status" value="1"/>
</dbReference>
<dbReference type="OrthoDB" id="176845at2"/>
<keyword evidence="1" id="KW-0732">Signal</keyword>
<evidence type="ECO:0000313" key="3">
    <source>
        <dbReference type="EMBL" id="KHQ53387.1"/>
    </source>
</evidence>
<evidence type="ECO:0000259" key="2">
    <source>
        <dbReference type="PROSITE" id="PS50206"/>
    </source>
</evidence>
<dbReference type="PROSITE" id="PS50206">
    <property type="entry name" value="RHODANESE_3"/>
    <property type="match status" value="1"/>
</dbReference>
<dbReference type="PATRIC" id="fig|1515334.3.peg.1930"/>
<organism evidence="3 4">
    <name type="scientific">Mameliella alba</name>
    <dbReference type="NCBI Taxonomy" id="561184"/>
    <lineage>
        <taxon>Bacteria</taxon>
        <taxon>Pseudomonadati</taxon>
        <taxon>Pseudomonadota</taxon>
        <taxon>Alphaproteobacteria</taxon>
        <taxon>Rhodobacterales</taxon>
        <taxon>Roseobacteraceae</taxon>
        <taxon>Mameliella</taxon>
    </lineage>
</organism>
<proteinExistence type="predicted"/>
<accession>A0A0B3RZ84</accession>
<feature type="signal peptide" evidence="1">
    <location>
        <begin position="1"/>
        <end position="18"/>
    </location>
</feature>
<dbReference type="SUPFAM" id="SSF52821">
    <property type="entry name" value="Rhodanese/Cell cycle control phosphatase"/>
    <property type="match status" value="1"/>
</dbReference>
<reference evidence="3 4" key="1">
    <citation type="submission" date="2014-10" db="EMBL/GenBank/DDBJ databases">
        <title>Genome sequence of Ponticoccus sp. strain UMTAT08 isolated from clonal culture of toxic dinoflagellate Alexandrium tamiyavanichii.</title>
        <authorList>
            <person name="Gan H.Y."/>
            <person name="Muhd D.-D."/>
            <person name="Mohd Noor M.E."/>
            <person name="Yeong Y.S."/>
            <person name="Usup G."/>
        </authorList>
    </citation>
    <scope>NUCLEOTIDE SEQUENCE [LARGE SCALE GENOMIC DNA]</scope>
    <source>
        <strain evidence="3 4">UMTAT08</strain>
    </source>
</reference>
<name>A0A0B3RZ84_9RHOB</name>
<feature type="domain" description="Rhodanese" evidence="2">
    <location>
        <begin position="100"/>
        <end position="183"/>
    </location>
</feature>
<sequence length="192" mass="21209">MKRLVFLLVLICAAPLAAAPYAEHQARRPELFDPETGYRIGRQRAPTPDDIPAPAVLVTPQEARALLAEGALALDVFAAQQSRFDELEGTWLVSEQRLSLPGAVWLPEVGRGRLSDIMQRYLEDNLTRMTAGDRARALVVFCVADCWMSWNAAQRIAAMGYTRVYWFRLGTDGWLDIGGALAPVDPVAVDVD</sequence>
<evidence type="ECO:0000313" key="4">
    <source>
        <dbReference type="Proteomes" id="UP000030960"/>
    </source>
</evidence>
<dbReference type="EMBL" id="JSUQ01000007">
    <property type="protein sequence ID" value="KHQ53387.1"/>
    <property type="molecule type" value="Genomic_DNA"/>
</dbReference>
<evidence type="ECO:0000256" key="1">
    <source>
        <dbReference type="SAM" id="SignalP"/>
    </source>
</evidence>
<comment type="caution">
    <text evidence="3">The sequence shown here is derived from an EMBL/GenBank/DDBJ whole genome shotgun (WGS) entry which is preliminary data.</text>
</comment>
<dbReference type="InterPro" id="IPR022376">
    <property type="entry name" value="PQQ_CXXCW"/>
</dbReference>
<dbReference type="STRING" id="561184.SAMN05216376_106303"/>
<dbReference type="RefSeq" id="WP_043140274.1">
    <property type="nucleotide sequence ID" value="NZ_JSUQ01000007.1"/>
</dbReference>
<dbReference type="Pfam" id="PF00581">
    <property type="entry name" value="Rhodanese"/>
    <property type="match status" value="1"/>
</dbReference>